<keyword evidence="2" id="KW-0732">Signal</keyword>
<dbReference type="PIRSF" id="PIRSF017082">
    <property type="entry name" value="YflP"/>
    <property type="match status" value="1"/>
</dbReference>
<feature type="signal peptide" evidence="2">
    <location>
        <begin position="1"/>
        <end position="24"/>
    </location>
</feature>
<proteinExistence type="inferred from homology"/>
<dbReference type="Proteomes" id="UP000580654">
    <property type="component" value="Unassembled WGS sequence"/>
</dbReference>
<evidence type="ECO:0000313" key="4">
    <source>
        <dbReference type="Proteomes" id="UP000580654"/>
    </source>
</evidence>
<dbReference type="AlphaFoldDB" id="A0A840XTJ4"/>
<keyword evidence="3" id="KW-0675">Receptor</keyword>
<dbReference type="InterPro" id="IPR006311">
    <property type="entry name" value="TAT_signal"/>
</dbReference>
<dbReference type="InterPro" id="IPR042100">
    <property type="entry name" value="Bug_dom1"/>
</dbReference>
<evidence type="ECO:0000256" key="1">
    <source>
        <dbReference type="ARBA" id="ARBA00006987"/>
    </source>
</evidence>
<dbReference type="Pfam" id="PF03401">
    <property type="entry name" value="TctC"/>
    <property type="match status" value="1"/>
</dbReference>
<keyword evidence="4" id="KW-1185">Reference proteome</keyword>
<name>A0A840XTJ4_9PROT</name>
<gene>
    <name evidence="3" type="ORF">FHS87_000029</name>
</gene>
<organism evidence="3 4">
    <name type="scientific">Muricoccus pecuniae</name>
    <dbReference type="NCBI Taxonomy" id="693023"/>
    <lineage>
        <taxon>Bacteria</taxon>
        <taxon>Pseudomonadati</taxon>
        <taxon>Pseudomonadota</taxon>
        <taxon>Alphaproteobacteria</taxon>
        <taxon>Acetobacterales</taxon>
        <taxon>Roseomonadaceae</taxon>
        <taxon>Muricoccus</taxon>
    </lineage>
</organism>
<dbReference type="InterPro" id="IPR005064">
    <property type="entry name" value="BUG"/>
</dbReference>
<dbReference type="PROSITE" id="PS51318">
    <property type="entry name" value="TAT"/>
    <property type="match status" value="1"/>
</dbReference>
<accession>A0A840XTJ4</accession>
<feature type="chain" id="PRO_5032842042" evidence="2">
    <location>
        <begin position="25"/>
        <end position="323"/>
    </location>
</feature>
<sequence>MKRRDLLRTGLAATAALAAPAVHAQNFDHTLRIIVPNAPGGTSDILARLIAPELTRALGQNVVVENRAGAGGNIGADVVAKSPPDGHTLLLMDVTTIATNPALFPRLPFDNAKDLAPVTMLIYAPYILGVANALPVQDAAGLAAFAKSSPRPLNGGNSGVGTASHLTLIELADAWGKEMTHVPYRGGAPALTAVVSGEADLTIAGATQAQPYAVNNQMRAVAVTGTHRLSTLPNVPTFRELGWPAADAGTWQGIMVQGNTPRPLVERLHRELRAIVALPPIAARLADLGAEPRTEGPDAFRQWLTAQTETYTRLIRANNVRLD</sequence>
<dbReference type="EMBL" id="JACIJD010000001">
    <property type="protein sequence ID" value="MBB5692018.1"/>
    <property type="molecule type" value="Genomic_DNA"/>
</dbReference>
<dbReference type="RefSeq" id="WP_184512597.1">
    <property type="nucleotide sequence ID" value="NZ_JACIJD010000001.1"/>
</dbReference>
<dbReference type="SUPFAM" id="SSF53850">
    <property type="entry name" value="Periplasmic binding protein-like II"/>
    <property type="match status" value="1"/>
</dbReference>
<protein>
    <submittedName>
        <fullName evidence="3">Tripartite-type tricarboxylate transporter receptor subunit TctC</fullName>
    </submittedName>
</protein>
<evidence type="ECO:0000256" key="2">
    <source>
        <dbReference type="SAM" id="SignalP"/>
    </source>
</evidence>
<evidence type="ECO:0000313" key="3">
    <source>
        <dbReference type="EMBL" id="MBB5692018.1"/>
    </source>
</evidence>
<comment type="similarity">
    <text evidence="1">Belongs to the UPF0065 (bug) family.</text>
</comment>
<dbReference type="Gene3D" id="3.40.190.10">
    <property type="entry name" value="Periplasmic binding protein-like II"/>
    <property type="match status" value="1"/>
</dbReference>
<dbReference type="PANTHER" id="PTHR42928:SF5">
    <property type="entry name" value="BLR1237 PROTEIN"/>
    <property type="match status" value="1"/>
</dbReference>
<dbReference type="PANTHER" id="PTHR42928">
    <property type="entry name" value="TRICARBOXYLATE-BINDING PROTEIN"/>
    <property type="match status" value="1"/>
</dbReference>
<comment type="caution">
    <text evidence="3">The sequence shown here is derived from an EMBL/GenBank/DDBJ whole genome shotgun (WGS) entry which is preliminary data.</text>
</comment>
<dbReference type="Gene3D" id="3.40.190.150">
    <property type="entry name" value="Bordetella uptake gene, domain 1"/>
    <property type="match status" value="1"/>
</dbReference>
<reference evidence="3 4" key="1">
    <citation type="submission" date="2020-08" db="EMBL/GenBank/DDBJ databases">
        <title>Genomic Encyclopedia of Type Strains, Phase IV (KMG-IV): sequencing the most valuable type-strain genomes for metagenomic binning, comparative biology and taxonomic classification.</title>
        <authorList>
            <person name="Goeker M."/>
        </authorList>
    </citation>
    <scope>NUCLEOTIDE SEQUENCE [LARGE SCALE GENOMIC DNA]</scope>
    <source>
        <strain evidence="3 4">DSM 25622</strain>
    </source>
</reference>